<protein>
    <submittedName>
        <fullName evidence="1">Uncharacterized protein</fullName>
    </submittedName>
</protein>
<dbReference type="AlphaFoldDB" id="A0A645FGI5"/>
<evidence type="ECO:0000313" key="1">
    <source>
        <dbReference type="EMBL" id="MPN11604.1"/>
    </source>
</evidence>
<reference evidence="1" key="1">
    <citation type="submission" date="2019-08" db="EMBL/GenBank/DDBJ databases">
        <authorList>
            <person name="Kucharzyk K."/>
            <person name="Murdoch R.W."/>
            <person name="Higgins S."/>
            <person name="Loffler F."/>
        </authorList>
    </citation>
    <scope>NUCLEOTIDE SEQUENCE</scope>
</reference>
<accession>A0A645FGI5</accession>
<comment type="caution">
    <text evidence="1">The sequence shown here is derived from an EMBL/GenBank/DDBJ whole genome shotgun (WGS) entry which is preliminary data.</text>
</comment>
<dbReference type="EMBL" id="VSSQ01057833">
    <property type="protein sequence ID" value="MPN11604.1"/>
    <property type="molecule type" value="Genomic_DNA"/>
</dbReference>
<gene>
    <name evidence="1" type="ORF">SDC9_158907</name>
</gene>
<sequence>MKSELRVTRNPVYQVFANRFYAEKIIQLTCRDENRNTGGKARDDRRGNIGRHLAEAQDARKQQKYACQQRS</sequence>
<organism evidence="1">
    <name type="scientific">bioreactor metagenome</name>
    <dbReference type="NCBI Taxonomy" id="1076179"/>
    <lineage>
        <taxon>unclassified sequences</taxon>
        <taxon>metagenomes</taxon>
        <taxon>ecological metagenomes</taxon>
    </lineage>
</organism>
<name>A0A645FGI5_9ZZZZ</name>
<proteinExistence type="predicted"/>